<dbReference type="Pfam" id="PF01822">
    <property type="entry name" value="WSC"/>
    <property type="match status" value="1"/>
</dbReference>
<feature type="compositionally biased region" description="Polar residues" evidence="1">
    <location>
        <begin position="325"/>
        <end position="342"/>
    </location>
</feature>
<evidence type="ECO:0000313" key="3">
    <source>
        <dbReference type="Proteomes" id="UP000076584"/>
    </source>
</evidence>
<gene>
    <name evidence="2" type="ORF">CI238_13259</name>
</gene>
<dbReference type="AlphaFoldDB" id="A0A167CBF0"/>
<proteinExistence type="predicted"/>
<feature type="region of interest" description="Disordered" evidence="1">
    <location>
        <begin position="325"/>
        <end position="344"/>
    </location>
</feature>
<comment type="caution">
    <text evidence="2">The sequence shown here is derived from an EMBL/GenBank/DDBJ whole genome shotgun (WGS) entry which is preliminary data.</text>
</comment>
<keyword evidence="3" id="KW-1185">Reference proteome</keyword>
<evidence type="ECO:0000313" key="2">
    <source>
        <dbReference type="EMBL" id="KZL82374.1"/>
    </source>
</evidence>
<dbReference type="EMBL" id="LFIW01001406">
    <property type="protein sequence ID" value="KZL82374.1"/>
    <property type="molecule type" value="Genomic_DNA"/>
</dbReference>
<feature type="region of interest" description="Disordered" evidence="1">
    <location>
        <begin position="355"/>
        <end position="390"/>
    </location>
</feature>
<dbReference type="InterPro" id="IPR002889">
    <property type="entry name" value="WSC_carb-bd"/>
</dbReference>
<organism evidence="2 3">
    <name type="scientific">Colletotrichum incanum</name>
    <name type="common">Soybean anthracnose fungus</name>
    <dbReference type="NCBI Taxonomy" id="1573173"/>
    <lineage>
        <taxon>Eukaryota</taxon>
        <taxon>Fungi</taxon>
        <taxon>Dikarya</taxon>
        <taxon>Ascomycota</taxon>
        <taxon>Pezizomycotina</taxon>
        <taxon>Sordariomycetes</taxon>
        <taxon>Hypocreomycetidae</taxon>
        <taxon>Glomerellales</taxon>
        <taxon>Glomerellaceae</taxon>
        <taxon>Colletotrichum</taxon>
        <taxon>Colletotrichum spaethianum species complex</taxon>
    </lineage>
</organism>
<evidence type="ECO:0000256" key="1">
    <source>
        <dbReference type="SAM" id="MobiDB-lite"/>
    </source>
</evidence>
<reference evidence="2 3" key="1">
    <citation type="submission" date="2015-06" db="EMBL/GenBank/DDBJ databases">
        <title>Survival trade-offs in plant roots during colonization by closely related pathogenic and mutualistic fungi.</title>
        <authorList>
            <person name="Hacquard S."/>
            <person name="Kracher B."/>
            <person name="Hiruma K."/>
            <person name="Weinman A."/>
            <person name="Muench P."/>
            <person name="Garrido Oter R."/>
            <person name="Ver Loren van Themaat E."/>
            <person name="Dallerey J.-F."/>
            <person name="Damm U."/>
            <person name="Henrissat B."/>
            <person name="Lespinet O."/>
            <person name="Thon M."/>
            <person name="Kemen E."/>
            <person name="McHardy A.C."/>
            <person name="Schulze-Lefert P."/>
            <person name="O'Connell R.J."/>
        </authorList>
    </citation>
    <scope>NUCLEOTIDE SEQUENCE [LARGE SCALE GENOMIC DNA]</scope>
    <source>
        <strain evidence="2 3">MAFF 238704</strain>
    </source>
</reference>
<name>A0A167CBF0_COLIC</name>
<feature type="compositionally biased region" description="Polar residues" evidence="1">
    <location>
        <begin position="375"/>
        <end position="386"/>
    </location>
</feature>
<dbReference type="OrthoDB" id="2019572at2759"/>
<dbReference type="Proteomes" id="UP000076584">
    <property type="component" value="Unassembled WGS sequence"/>
</dbReference>
<accession>A0A167CBF0</accession>
<protein>
    <submittedName>
        <fullName evidence="2">Uncharacterized protein</fullName>
    </submittedName>
</protein>
<sequence>MTPQKCIVLVQGRRYSGVFFDTCYASDSLEATAFVPGNNCSIPCPGDARQICGGNAAALNTTRLFLRQKLRSNVLKRAAPANILLTIYELVVGLPGTTIVGPGTTIVIPPTTIIGPGVTVPGPGVTVVAPTIVSLPGSPAGPGVTVFGPGATVVAPTTVSLPGSPAGTAVADVPTTAVGPGTTVVTTNGIIVTQPPSAPGPVVFPSLRNSDGAITSLVTTITYTTVDPTKPTVLVPVELCTTLYFKDCQCPTQVVPTVPMATYVAECAKCGGNGQSKVTLTIPMDLRPNNSPGGNSPAVVVQSLSQPSKIISPIFGAEGVFTSQSVNDSPNASKPQGAQNAPSLPFHVQHSHVTRPAGVPTNAVPEAPPGLTLPGPNSQGATTAPASPSLLFVPSDAQPTRFSPSTVVVAGAQAMRYSFRALYVVSFITCLVVFRFI</sequence>